<proteinExistence type="predicted"/>
<accession>A0A6A6BDC1</accession>
<keyword evidence="1" id="KW-1133">Transmembrane helix</keyword>
<reference evidence="2" key="1">
    <citation type="journal article" date="2020" name="Stud. Mycol.">
        <title>101 Dothideomycetes genomes: a test case for predicting lifestyles and emergence of pathogens.</title>
        <authorList>
            <person name="Haridas S."/>
            <person name="Albert R."/>
            <person name="Binder M."/>
            <person name="Bloem J."/>
            <person name="Labutti K."/>
            <person name="Salamov A."/>
            <person name="Andreopoulos B."/>
            <person name="Baker S."/>
            <person name="Barry K."/>
            <person name="Bills G."/>
            <person name="Bluhm B."/>
            <person name="Cannon C."/>
            <person name="Castanera R."/>
            <person name="Culley D."/>
            <person name="Daum C."/>
            <person name="Ezra D."/>
            <person name="Gonzalez J."/>
            <person name="Henrissat B."/>
            <person name="Kuo A."/>
            <person name="Liang C."/>
            <person name="Lipzen A."/>
            <person name="Lutzoni F."/>
            <person name="Magnuson J."/>
            <person name="Mondo S."/>
            <person name="Nolan M."/>
            <person name="Ohm R."/>
            <person name="Pangilinan J."/>
            <person name="Park H.-J."/>
            <person name="Ramirez L."/>
            <person name="Alfaro M."/>
            <person name="Sun H."/>
            <person name="Tritt A."/>
            <person name="Yoshinaga Y."/>
            <person name="Zwiers L.-H."/>
            <person name="Turgeon B."/>
            <person name="Goodwin S."/>
            <person name="Spatafora J."/>
            <person name="Crous P."/>
            <person name="Grigoriev I."/>
        </authorList>
    </citation>
    <scope>NUCLEOTIDE SEQUENCE</scope>
    <source>
        <strain evidence="2">CBS 121167</strain>
    </source>
</reference>
<evidence type="ECO:0000313" key="2">
    <source>
        <dbReference type="EMBL" id="KAF2140471.1"/>
    </source>
</evidence>
<keyword evidence="3" id="KW-1185">Reference proteome</keyword>
<keyword evidence="1" id="KW-0472">Membrane</keyword>
<dbReference type="AlphaFoldDB" id="A0A6A6BDC1"/>
<protein>
    <submittedName>
        <fullName evidence="2">Uncharacterized protein</fullName>
    </submittedName>
</protein>
<sequence length="62" mass="6602">MRRSCSADERDEVWIAGYGVNAVVFSLGFPVVLTAMSGSATAALADQLNKAVWATVELDFGH</sequence>
<organism evidence="2 3">
    <name type="scientific">Aplosporella prunicola CBS 121167</name>
    <dbReference type="NCBI Taxonomy" id="1176127"/>
    <lineage>
        <taxon>Eukaryota</taxon>
        <taxon>Fungi</taxon>
        <taxon>Dikarya</taxon>
        <taxon>Ascomycota</taxon>
        <taxon>Pezizomycotina</taxon>
        <taxon>Dothideomycetes</taxon>
        <taxon>Dothideomycetes incertae sedis</taxon>
        <taxon>Botryosphaeriales</taxon>
        <taxon>Aplosporellaceae</taxon>
        <taxon>Aplosporella</taxon>
    </lineage>
</organism>
<gene>
    <name evidence="2" type="ORF">K452DRAFT_288559</name>
</gene>
<feature type="transmembrane region" description="Helical" evidence="1">
    <location>
        <begin position="12"/>
        <end position="33"/>
    </location>
</feature>
<keyword evidence="1" id="KW-0812">Transmembrane</keyword>
<name>A0A6A6BDC1_9PEZI</name>
<dbReference type="EMBL" id="ML995489">
    <property type="protein sequence ID" value="KAF2140471.1"/>
    <property type="molecule type" value="Genomic_DNA"/>
</dbReference>
<dbReference type="Proteomes" id="UP000799438">
    <property type="component" value="Unassembled WGS sequence"/>
</dbReference>
<dbReference type="GeneID" id="54298174"/>
<evidence type="ECO:0000313" key="3">
    <source>
        <dbReference type="Proteomes" id="UP000799438"/>
    </source>
</evidence>
<evidence type="ECO:0000256" key="1">
    <source>
        <dbReference type="SAM" id="Phobius"/>
    </source>
</evidence>
<dbReference type="RefSeq" id="XP_033396184.1">
    <property type="nucleotide sequence ID" value="XM_033540678.1"/>
</dbReference>